<dbReference type="GO" id="GO:0071944">
    <property type="term" value="C:cell periphery"/>
    <property type="evidence" value="ECO:0007669"/>
    <property type="project" value="UniProtKB-ARBA"/>
</dbReference>
<dbReference type="OrthoDB" id="643377at2759"/>
<keyword evidence="2" id="KW-0732">Signal</keyword>
<feature type="transmembrane region" description="Helical" evidence="6">
    <location>
        <begin position="362"/>
        <end position="386"/>
    </location>
</feature>
<keyword evidence="4" id="KW-1015">Disulfide bond</keyword>
<dbReference type="InterPro" id="IPR032675">
    <property type="entry name" value="LRR_dom_sf"/>
</dbReference>
<dbReference type="AlphaFoldDB" id="A0A7R8UEG1"/>
<evidence type="ECO:0000256" key="1">
    <source>
        <dbReference type="ARBA" id="ARBA00022614"/>
    </source>
</evidence>
<keyword evidence="9" id="KW-1185">Reference proteome</keyword>
<dbReference type="Pfam" id="PF13927">
    <property type="entry name" value="Ig_3"/>
    <property type="match status" value="1"/>
</dbReference>
<name>A0A7R8UEG1_HERIL</name>
<dbReference type="Gene3D" id="3.80.10.10">
    <property type="entry name" value="Ribonuclease Inhibitor"/>
    <property type="match status" value="2"/>
</dbReference>
<dbReference type="InterPro" id="IPR003599">
    <property type="entry name" value="Ig_sub"/>
</dbReference>
<evidence type="ECO:0000313" key="8">
    <source>
        <dbReference type="EMBL" id="CAD7079212.1"/>
    </source>
</evidence>
<dbReference type="PANTHER" id="PTHR45842">
    <property type="entry name" value="SYNAPTIC ADHESION-LIKE MOLECULE SALM"/>
    <property type="match status" value="1"/>
</dbReference>
<organism evidence="8 9">
    <name type="scientific">Hermetia illucens</name>
    <name type="common">Black soldier fly</name>
    <dbReference type="NCBI Taxonomy" id="343691"/>
    <lineage>
        <taxon>Eukaryota</taxon>
        <taxon>Metazoa</taxon>
        <taxon>Ecdysozoa</taxon>
        <taxon>Arthropoda</taxon>
        <taxon>Hexapoda</taxon>
        <taxon>Insecta</taxon>
        <taxon>Pterygota</taxon>
        <taxon>Neoptera</taxon>
        <taxon>Endopterygota</taxon>
        <taxon>Diptera</taxon>
        <taxon>Brachycera</taxon>
        <taxon>Stratiomyomorpha</taxon>
        <taxon>Stratiomyidae</taxon>
        <taxon>Hermetiinae</taxon>
        <taxon>Hermetia</taxon>
    </lineage>
</organism>
<feature type="region of interest" description="Disordered" evidence="5">
    <location>
        <begin position="463"/>
        <end position="482"/>
    </location>
</feature>
<proteinExistence type="predicted"/>
<dbReference type="InterPro" id="IPR013783">
    <property type="entry name" value="Ig-like_fold"/>
</dbReference>
<dbReference type="EMBL" id="LR899009">
    <property type="protein sequence ID" value="CAD7079212.1"/>
    <property type="molecule type" value="Genomic_DNA"/>
</dbReference>
<dbReference type="FunFam" id="3.80.10.10:FF:000082">
    <property type="entry name" value="Leucine-rich repeat-containing 24"/>
    <property type="match status" value="1"/>
</dbReference>
<dbReference type="PROSITE" id="PS50835">
    <property type="entry name" value="IG_LIKE"/>
    <property type="match status" value="1"/>
</dbReference>
<feature type="compositionally biased region" description="Acidic residues" evidence="5">
    <location>
        <begin position="807"/>
        <end position="819"/>
    </location>
</feature>
<dbReference type="SMART" id="SM00082">
    <property type="entry name" value="LRRCT"/>
    <property type="match status" value="1"/>
</dbReference>
<evidence type="ECO:0000256" key="2">
    <source>
        <dbReference type="ARBA" id="ARBA00022729"/>
    </source>
</evidence>
<dbReference type="InterPro" id="IPR003591">
    <property type="entry name" value="Leu-rich_rpt_typical-subtyp"/>
</dbReference>
<dbReference type="InterPro" id="IPR050467">
    <property type="entry name" value="LRFN"/>
</dbReference>
<feature type="region of interest" description="Disordered" evidence="5">
    <location>
        <begin position="741"/>
        <end position="849"/>
    </location>
</feature>
<keyword evidence="6" id="KW-0812">Transmembrane</keyword>
<protein>
    <recommendedName>
        <fullName evidence="7">Ig-like domain-containing protein</fullName>
    </recommendedName>
</protein>
<dbReference type="SUPFAM" id="SSF52058">
    <property type="entry name" value="L domain-like"/>
    <property type="match status" value="1"/>
</dbReference>
<dbReference type="SMART" id="SM00408">
    <property type="entry name" value="IGc2"/>
    <property type="match status" value="1"/>
</dbReference>
<evidence type="ECO:0000256" key="4">
    <source>
        <dbReference type="ARBA" id="ARBA00023157"/>
    </source>
</evidence>
<dbReference type="PROSITE" id="PS51450">
    <property type="entry name" value="LRR"/>
    <property type="match status" value="2"/>
</dbReference>
<keyword evidence="6" id="KW-0472">Membrane</keyword>
<dbReference type="PANTHER" id="PTHR45842:SF22">
    <property type="entry name" value="INSULIN-LIKE GROWTH FACTOR-BINDING PROTEIN COMPLEX ACID LABILE SUBUNIT ISOFORM X1"/>
    <property type="match status" value="1"/>
</dbReference>
<dbReference type="InterPro" id="IPR000483">
    <property type="entry name" value="Cys-rich_flank_reg_C"/>
</dbReference>
<evidence type="ECO:0000313" key="9">
    <source>
        <dbReference type="Proteomes" id="UP000594454"/>
    </source>
</evidence>
<gene>
    <name evidence="8" type="ORF">HERILL_LOCUS2440</name>
</gene>
<feature type="compositionally biased region" description="Low complexity" evidence="5">
    <location>
        <begin position="750"/>
        <end position="793"/>
    </location>
</feature>
<dbReference type="Proteomes" id="UP000594454">
    <property type="component" value="Chromosome 1"/>
</dbReference>
<dbReference type="InterPro" id="IPR036179">
    <property type="entry name" value="Ig-like_dom_sf"/>
</dbReference>
<evidence type="ECO:0000259" key="7">
    <source>
        <dbReference type="PROSITE" id="PS50835"/>
    </source>
</evidence>
<reference evidence="8 9" key="1">
    <citation type="submission" date="2020-11" db="EMBL/GenBank/DDBJ databases">
        <authorList>
            <person name="Wallbank WR R."/>
            <person name="Pardo Diaz C."/>
            <person name="Kozak K."/>
            <person name="Martin S."/>
            <person name="Jiggins C."/>
            <person name="Moest M."/>
            <person name="Warren A I."/>
            <person name="Generalovic N T."/>
            <person name="Byers J.R.P. K."/>
            <person name="Montejo-Kovacevich G."/>
            <person name="Yen C E."/>
        </authorList>
    </citation>
    <scope>NUCLEOTIDE SEQUENCE [LARGE SCALE GENOMIC DNA]</scope>
</reference>
<evidence type="ECO:0000256" key="5">
    <source>
        <dbReference type="SAM" id="MobiDB-lite"/>
    </source>
</evidence>
<keyword evidence="3" id="KW-0677">Repeat</keyword>
<dbReference type="SUPFAM" id="SSF48726">
    <property type="entry name" value="Immunoglobulin"/>
    <property type="match status" value="1"/>
</dbReference>
<keyword evidence="1" id="KW-0433">Leucine-rich repeat</keyword>
<evidence type="ECO:0000256" key="6">
    <source>
        <dbReference type="SAM" id="Phobius"/>
    </source>
</evidence>
<dbReference type="SMART" id="SM00409">
    <property type="entry name" value="IG"/>
    <property type="match status" value="1"/>
</dbReference>
<dbReference type="InParanoid" id="A0A7R8UEG1"/>
<dbReference type="FunCoup" id="A0A7R8UEG1">
    <property type="interactions" value="82"/>
</dbReference>
<dbReference type="InterPro" id="IPR007110">
    <property type="entry name" value="Ig-like_dom"/>
</dbReference>
<dbReference type="Pfam" id="PF13855">
    <property type="entry name" value="LRR_8"/>
    <property type="match status" value="2"/>
</dbReference>
<dbReference type="SMART" id="SM00369">
    <property type="entry name" value="LRR_TYP"/>
    <property type="match status" value="5"/>
</dbReference>
<sequence length="849" mass="93751">MSDKLTSACPSFCICKWKGGKQTVECGDRLLSSIPEGMDAGTQVLNFSGNSLQVLQNERFLRMDLINLQKIFFARNQLIKIHERAFRGLSNLVELDLTDNMLQQVPSETFQDYTSLMRLSLSGNPIRELRSAAFRYLAFLTTLELSNCQIEKVENEAFIGMDNLEWLRLDGNRIAFIQGSHILPKSLHGINLQSNRWTCDCRLTDVHAWLINYNTPQEEEPRCLEPPRLKGQVIKSLKKDELACLPDIDPKSAYTEIVEGRNISLMCTVRAIPEATVLWLFNGQVLNNDTLLENLHMYYYIDESGGEEKRSEVFIYNVGPEDNGTFSCIGRNTAGTSFSNYTIRVLMKEMPIAKEVSFSRNYMNIIIAGGGGAGFIFILLLCTIVIKCRKKSPKNKSRKTDTATSDSGLLKCPSIINEEDMSPKTSKENGIMIGEGSMKQNFMMYVPTMPTGHMMDNGSMQLTGSSASSPPLNAGDAHGISSGNMPTQYCSPPSSLRNYQDKNPDLVNDAESVKNKLKNDSEYEGSDCSTGPCSIQGTFDNCYQLPGQFGSQIIRPTGIQARFAPPPMSTIPRGLHAKAGGQHQVDVHLNPVCFLGQDGYAYDYSNNHMHTAGPAVPMNQQNFYRTLPHNRSHNKVFASASNPGARYSLEAEFLQRTGTPTYDQYAMQNIRFTAEGYPLHPVKFPSPPEGYKTSDHVLLSGDPLNAAQSGFQQWPPCLPGYHAQPIHYSASVPPTGQVICSTPSTVISRPPSQQSQTQPQQQSLAQSTASPVQTVVTSSATQTPTTSTSTATTEVKRRCVGQQTNEMEPETIPEGDEEAEHSKLRHLAGPLADSPDEGYVGDSQESSDI</sequence>
<dbReference type="InterPro" id="IPR003598">
    <property type="entry name" value="Ig_sub2"/>
</dbReference>
<accession>A0A7R8UEG1</accession>
<evidence type="ECO:0000256" key="3">
    <source>
        <dbReference type="ARBA" id="ARBA00022737"/>
    </source>
</evidence>
<dbReference type="Gene3D" id="2.60.40.10">
    <property type="entry name" value="Immunoglobulins"/>
    <property type="match status" value="1"/>
</dbReference>
<keyword evidence="6" id="KW-1133">Transmembrane helix</keyword>
<dbReference type="InterPro" id="IPR001611">
    <property type="entry name" value="Leu-rich_rpt"/>
</dbReference>
<feature type="domain" description="Ig-like" evidence="7">
    <location>
        <begin position="246"/>
        <end position="344"/>
    </location>
</feature>